<keyword evidence="2" id="KW-1185">Reference proteome</keyword>
<gene>
    <name evidence="1" type="ORF">N475_24225</name>
</gene>
<protein>
    <submittedName>
        <fullName evidence="1">Uncharacterized protein</fullName>
    </submittedName>
</protein>
<accession>A0A166UV32</accession>
<name>A0A166UV32_9GAMM</name>
<dbReference type="GeneID" id="57362753"/>
<dbReference type="PATRIC" id="fig|1365250.3.peg.4803"/>
<dbReference type="EMBL" id="AUYB01000146">
    <property type="protein sequence ID" value="KZN30841.1"/>
    <property type="molecule type" value="Genomic_DNA"/>
</dbReference>
<sequence>MSHAELIQAKISEYLESEHHDFNSPFIVYPANKQINYAFDDQSDKTNYAVAQFKVDPSSIGSQPFIFEYFISDPNQFEFLGVQNLTTKGAIVSGTVRVINDTLQRLRLEFNLDAQSNTSLDDPNALSIDFTILLKVKQVTNDANDVQTIDPTIIIRRPKPL</sequence>
<comment type="caution">
    <text evidence="1">The sequence shown here is derived from an EMBL/GenBank/DDBJ whole genome shotgun (WGS) entry which is preliminary data.</text>
</comment>
<reference evidence="1 2" key="1">
    <citation type="submission" date="2013-07" db="EMBL/GenBank/DDBJ databases">
        <title>Comparative Genomic and Metabolomic Analysis of Twelve Strains of Pseudoalteromonas luteoviolacea.</title>
        <authorList>
            <person name="Vynne N.G."/>
            <person name="Mansson M."/>
            <person name="Gram L."/>
        </authorList>
    </citation>
    <scope>NUCLEOTIDE SEQUENCE [LARGE SCALE GENOMIC DNA]</scope>
    <source>
        <strain evidence="1 2">DSM 6061</strain>
    </source>
</reference>
<dbReference type="Proteomes" id="UP000076643">
    <property type="component" value="Unassembled WGS sequence"/>
</dbReference>
<evidence type="ECO:0000313" key="2">
    <source>
        <dbReference type="Proteomes" id="UP000076643"/>
    </source>
</evidence>
<dbReference type="RefSeq" id="WP_063358315.1">
    <property type="nucleotide sequence ID" value="NZ_AQHB01000025.1"/>
</dbReference>
<proteinExistence type="predicted"/>
<organism evidence="1 2">
    <name type="scientific">Pseudoalteromonas luteoviolacea DSM 6061</name>
    <dbReference type="NCBI Taxonomy" id="1365250"/>
    <lineage>
        <taxon>Bacteria</taxon>
        <taxon>Pseudomonadati</taxon>
        <taxon>Pseudomonadota</taxon>
        <taxon>Gammaproteobacteria</taxon>
        <taxon>Alteromonadales</taxon>
        <taxon>Pseudoalteromonadaceae</taxon>
        <taxon>Pseudoalteromonas</taxon>
    </lineage>
</organism>
<evidence type="ECO:0000313" key="1">
    <source>
        <dbReference type="EMBL" id="KZN30841.1"/>
    </source>
</evidence>
<dbReference type="AlphaFoldDB" id="A0A166UV32"/>